<dbReference type="AlphaFoldDB" id="A0A5Q6PIT7"/>
<sequence length="397" mass="45292">MTGYRHIISKSNNAQQNAFHYALAKAIGTISSSNEYLRKMGLLHRSLVSDLEELKRERSKAKSYDDLYVMDGQSIVDQLMNDREKLLESSIEKLDAEKEKIEKSLVESSKVVDKIEDKLYEIGAPILDCVTTIETFNGDYRRAFTDNHAYLDLQAMEDALNSILKNHFPEGHYAIVPVHDFGDKKPSIQHSGVGEIFSIAFNKKDLDNFQGFMEEFTDTLMRERRAALERNFFDETLNYQSFFLSINHPDGYEKFTDKYVKSLSKSELKKAFDTAADGMTHEVGFAIGDGTSNVMNDFIELRSVDKILDQNLRKPFSQVPCGFMVNELKEKFRDIQSALWFHNSKDRKLAEKELSALCFLKENPDLAEKGDMVFEAMVNQDKSGKKAELSSDNAPSL</sequence>
<dbReference type="Proteomes" id="UP000323225">
    <property type="component" value="Unassembled WGS sequence"/>
</dbReference>
<reference evidence="2 3" key="1">
    <citation type="submission" date="2019-09" db="EMBL/GenBank/DDBJ databases">
        <authorList>
            <person name="Kritzky A."/>
            <person name="Schelkanova E.Y."/>
            <person name="Alkhova Z.V."/>
            <person name="Smirnova N.I."/>
        </authorList>
    </citation>
    <scope>NUCLEOTIDE SEQUENCE [LARGE SCALE GENOMIC DNA]</scope>
    <source>
        <strain evidence="2 3">M1526</strain>
    </source>
</reference>
<keyword evidence="1" id="KW-0175">Coiled coil</keyword>
<evidence type="ECO:0000256" key="1">
    <source>
        <dbReference type="SAM" id="Coils"/>
    </source>
</evidence>
<evidence type="ECO:0000313" key="3">
    <source>
        <dbReference type="Proteomes" id="UP000323225"/>
    </source>
</evidence>
<dbReference type="EMBL" id="VUAA01000010">
    <property type="protein sequence ID" value="KAA1254782.1"/>
    <property type="molecule type" value="Genomic_DNA"/>
</dbReference>
<feature type="coiled-coil region" evidence="1">
    <location>
        <begin position="84"/>
        <end position="111"/>
    </location>
</feature>
<proteinExistence type="predicted"/>
<comment type="caution">
    <text evidence="2">The sequence shown here is derived from an EMBL/GenBank/DDBJ whole genome shotgun (WGS) entry which is preliminary data.</text>
</comment>
<evidence type="ECO:0000313" key="2">
    <source>
        <dbReference type="EMBL" id="KAA1254782.1"/>
    </source>
</evidence>
<protein>
    <submittedName>
        <fullName evidence="2">Uncharacterized protein</fullName>
    </submittedName>
</protein>
<name>A0A5Q6PIT7_VIBCL</name>
<gene>
    <name evidence="2" type="ORF">F0M16_10975</name>
</gene>
<accession>A0A5Q6PIT7</accession>
<organism evidence="2 3">
    <name type="scientific">Vibrio cholerae</name>
    <dbReference type="NCBI Taxonomy" id="666"/>
    <lineage>
        <taxon>Bacteria</taxon>
        <taxon>Pseudomonadati</taxon>
        <taxon>Pseudomonadota</taxon>
        <taxon>Gammaproteobacteria</taxon>
        <taxon>Vibrionales</taxon>
        <taxon>Vibrionaceae</taxon>
        <taxon>Vibrio</taxon>
    </lineage>
</organism>